<dbReference type="EMBL" id="QMFB01000004">
    <property type="protein sequence ID" value="RAV21635.1"/>
    <property type="molecule type" value="Genomic_DNA"/>
</dbReference>
<dbReference type="OrthoDB" id="2649190at2"/>
<reference evidence="2 3" key="1">
    <citation type="journal article" date="2009" name="Int. J. Syst. Evol. Microbiol.">
        <title>Paenibacillus contaminans sp. nov., isolated from a contaminated laboratory plate.</title>
        <authorList>
            <person name="Chou J.H."/>
            <person name="Lee J.H."/>
            <person name="Lin M.C."/>
            <person name="Chang P.S."/>
            <person name="Arun A.B."/>
            <person name="Young C.C."/>
            <person name="Chen W.M."/>
        </authorList>
    </citation>
    <scope>NUCLEOTIDE SEQUENCE [LARGE SCALE GENOMIC DNA]</scope>
    <source>
        <strain evidence="2 3">CKOBP-6</strain>
    </source>
</reference>
<dbReference type="Proteomes" id="UP000250369">
    <property type="component" value="Unassembled WGS sequence"/>
</dbReference>
<evidence type="ECO:0000313" key="3">
    <source>
        <dbReference type="Proteomes" id="UP000250369"/>
    </source>
</evidence>
<sequence>MKTFDDFPRAFKKTVRYIKQEATIEQIVAMESVFTGMISRRMEQLSGNGGARARARKKREHSPLPSSAVE</sequence>
<accession>A0A329MP24</accession>
<feature type="region of interest" description="Disordered" evidence="1">
    <location>
        <begin position="44"/>
        <end position="70"/>
    </location>
</feature>
<comment type="caution">
    <text evidence="2">The sequence shown here is derived from an EMBL/GenBank/DDBJ whole genome shotgun (WGS) entry which is preliminary data.</text>
</comment>
<dbReference type="AlphaFoldDB" id="A0A329MP24"/>
<gene>
    <name evidence="2" type="ORF">DQG23_10290</name>
</gene>
<keyword evidence="3" id="KW-1185">Reference proteome</keyword>
<protein>
    <submittedName>
        <fullName evidence="2">Uncharacterized protein</fullName>
    </submittedName>
</protein>
<proteinExistence type="predicted"/>
<dbReference type="RefSeq" id="WP_113030725.1">
    <property type="nucleotide sequence ID" value="NZ_QMFB01000004.1"/>
</dbReference>
<evidence type="ECO:0000313" key="2">
    <source>
        <dbReference type="EMBL" id="RAV21635.1"/>
    </source>
</evidence>
<organism evidence="2 3">
    <name type="scientific">Paenibacillus contaminans</name>
    <dbReference type="NCBI Taxonomy" id="450362"/>
    <lineage>
        <taxon>Bacteria</taxon>
        <taxon>Bacillati</taxon>
        <taxon>Bacillota</taxon>
        <taxon>Bacilli</taxon>
        <taxon>Bacillales</taxon>
        <taxon>Paenibacillaceae</taxon>
        <taxon>Paenibacillus</taxon>
    </lineage>
</organism>
<name>A0A329MP24_9BACL</name>
<evidence type="ECO:0000256" key="1">
    <source>
        <dbReference type="SAM" id="MobiDB-lite"/>
    </source>
</evidence>